<keyword evidence="3" id="KW-0479">Metal-binding</keyword>
<keyword evidence="2" id="KW-0561">Oxygen transport</keyword>
<dbReference type="PANTHER" id="PTHR37164:SF1">
    <property type="entry name" value="BACTERIOHEMERYTHRIN"/>
    <property type="match status" value="1"/>
</dbReference>
<keyword evidence="2" id="KW-0813">Transport</keyword>
<dbReference type="PANTHER" id="PTHR37164">
    <property type="entry name" value="BACTERIOHEMERYTHRIN"/>
    <property type="match status" value="1"/>
</dbReference>
<evidence type="ECO:0000256" key="4">
    <source>
        <dbReference type="ARBA" id="ARBA00023004"/>
    </source>
</evidence>
<proteinExistence type="inferred from homology"/>
<keyword evidence="7" id="KW-1185">Reference proteome</keyword>
<dbReference type="InterPro" id="IPR016131">
    <property type="entry name" value="Haemerythrin_Fe_BS"/>
</dbReference>
<evidence type="ECO:0000256" key="3">
    <source>
        <dbReference type="ARBA" id="ARBA00022723"/>
    </source>
</evidence>
<comment type="similarity">
    <text evidence="1">Belongs to the hemerythrin family.</text>
</comment>
<dbReference type="InterPro" id="IPR050669">
    <property type="entry name" value="Hemerythrin"/>
</dbReference>
<dbReference type="InterPro" id="IPR012312">
    <property type="entry name" value="Hemerythrin-like"/>
</dbReference>
<dbReference type="RefSeq" id="WP_012500177.1">
    <property type="nucleotide sequence ID" value="NC_011026.1"/>
</dbReference>
<dbReference type="SUPFAM" id="SSF47188">
    <property type="entry name" value="Hemerythrin-like"/>
    <property type="match status" value="1"/>
</dbReference>
<name>B3QSP6_CHLT3</name>
<evidence type="ECO:0000313" key="7">
    <source>
        <dbReference type="Proteomes" id="UP000001208"/>
    </source>
</evidence>
<dbReference type="Proteomes" id="UP000001208">
    <property type="component" value="Chromosome"/>
</dbReference>
<organism evidence="6 7">
    <name type="scientific">Chloroherpeton thalassium (strain ATCC 35110 / GB-78)</name>
    <dbReference type="NCBI Taxonomy" id="517418"/>
    <lineage>
        <taxon>Bacteria</taxon>
        <taxon>Pseudomonadati</taxon>
        <taxon>Chlorobiota</taxon>
        <taxon>Chlorobiia</taxon>
        <taxon>Chlorobiales</taxon>
        <taxon>Chloroherpetonaceae</taxon>
        <taxon>Chloroherpeton</taxon>
    </lineage>
</organism>
<dbReference type="GO" id="GO:0046872">
    <property type="term" value="F:metal ion binding"/>
    <property type="evidence" value="ECO:0007669"/>
    <property type="project" value="UniProtKB-KW"/>
</dbReference>
<dbReference type="GO" id="GO:0005344">
    <property type="term" value="F:oxygen carrier activity"/>
    <property type="evidence" value="ECO:0007669"/>
    <property type="project" value="UniProtKB-KW"/>
</dbReference>
<protein>
    <submittedName>
        <fullName evidence="6">Hemerythrin-like metal-binding protein</fullName>
    </submittedName>
</protein>
<dbReference type="InterPro" id="IPR012827">
    <property type="entry name" value="Hemerythrin_metal-bd"/>
</dbReference>
<dbReference type="AlphaFoldDB" id="B3QSP6"/>
<dbReference type="EMBL" id="CP001100">
    <property type="protein sequence ID" value="ACF14093.1"/>
    <property type="molecule type" value="Genomic_DNA"/>
</dbReference>
<dbReference type="Pfam" id="PF01814">
    <property type="entry name" value="Hemerythrin"/>
    <property type="match status" value="1"/>
</dbReference>
<dbReference type="CDD" id="cd12107">
    <property type="entry name" value="Hemerythrin"/>
    <property type="match status" value="1"/>
</dbReference>
<evidence type="ECO:0000256" key="1">
    <source>
        <dbReference type="ARBA" id="ARBA00010587"/>
    </source>
</evidence>
<dbReference type="KEGG" id="cts:Ctha_1635"/>
<evidence type="ECO:0000259" key="5">
    <source>
        <dbReference type="Pfam" id="PF01814"/>
    </source>
</evidence>
<dbReference type="eggNOG" id="COG2703">
    <property type="taxonomic scope" value="Bacteria"/>
</dbReference>
<reference evidence="6 7" key="1">
    <citation type="submission" date="2008-06" db="EMBL/GenBank/DDBJ databases">
        <title>Complete sequence of Chloroherpeton thalassium ATCC 35110.</title>
        <authorList>
            <consortium name="US DOE Joint Genome Institute"/>
            <person name="Lucas S."/>
            <person name="Copeland A."/>
            <person name="Lapidus A."/>
            <person name="Glavina del Rio T."/>
            <person name="Dalin E."/>
            <person name="Tice H."/>
            <person name="Bruce D."/>
            <person name="Goodwin L."/>
            <person name="Pitluck S."/>
            <person name="Schmutz J."/>
            <person name="Larimer F."/>
            <person name="Land M."/>
            <person name="Hauser L."/>
            <person name="Kyrpides N."/>
            <person name="Mikhailova N."/>
            <person name="Liu Z."/>
            <person name="Li T."/>
            <person name="Zhao F."/>
            <person name="Overmann J."/>
            <person name="Bryant D.A."/>
            <person name="Richardson P."/>
        </authorList>
    </citation>
    <scope>NUCLEOTIDE SEQUENCE [LARGE SCALE GENOMIC DNA]</scope>
    <source>
        <strain evidence="7">ATCC 35110 / GB-78</strain>
    </source>
</reference>
<keyword evidence="4" id="KW-0408">Iron</keyword>
<dbReference type="NCBIfam" id="NF033749">
    <property type="entry name" value="bact_hemeryth"/>
    <property type="match status" value="1"/>
</dbReference>
<evidence type="ECO:0000256" key="2">
    <source>
        <dbReference type="ARBA" id="ARBA00022621"/>
    </source>
</evidence>
<dbReference type="STRING" id="517418.Ctha_1635"/>
<dbReference type="PROSITE" id="PS00550">
    <property type="entry name" value="HEMERYTHRINS"/>
    <property type="match status" value="1"/>
</dbReference>
<gene>
    <name evidence="6" type="ordered locus">Ctha_1635</name>
</gene>
<feature type="domain" description="Hemerythrin-like" evidence="5">
    <location>
        <begin position="19"/>
        <end position="126"/>
    </location>
</feature>
<dbReference type="InterPro" id="IPR035938">
    <property type="entry name" value="Hemerythrin-like_sf"/>
</dbReference>
<dbReference type="NCBIfam" id="TIGR02481">
    <property type="entry name" value="hemeryth_dom"/>
    <property type="match status" value="1"/>
</dbReference>
<dbReference type="HOGENOM" id="CLU_086902_3_1_10"/>
<accession>B3QSP6</accession>
<sequence length="139" mass="16702">MGFALTPWSSDFENGIIWQDLQHRELVQAVHKLYGAIASKQDDSVIQSIIEFLHDYTKNHFDMEERYMEETHYPELLSHVERHKEFIDMLENFEAERVQSKYMANLSLCYDLNEWTLKHIRTYDRQLAIFLQNERGLAF</sequence>
<dbReference type="Gene3D" id="1.20.120.50">
    <property type="entry name" value="Hemerythrin-like"/>
    <property type="match status" value="1"/>
</dbReference>
<dbReference type="OrthoDB" id="9797092at2"/>
<evidence type="ECO:0000313" key="6">
    <source>
        <dbReference type="EMBL" id="ACF14093.1"/>
    </source>
</evidence>